<dbReference type="PANTHER" id="PTHR36504:SF1">
    <property type="entry name" value="LIPOPOLYSACCHARIDE EXPORT SYSTEM PROTEIN LPTA"/>
    <property type="match status" value="1"/>
</dbReference>
<feature type="domain" description="Organic solvent tolerance-like N-terminal" evidence="3">
    <location>
        <begin position="133"/>
        <end position="238"/>
    </location>
</feature>
<organism evidence="4 5">
    <name type="scientific">Elstera litoralis</name>
    <dbReference type="NCBI Taxonomy" id="552518"/>
    <lineage>
        <taxon>Bacteria</taxon>
        <taxon>Pseudomonadati</taxon>
        <taxon>Pseudomonadota</taxon>
        <taxon>Alphaproteobacteria</taxon>
        <taxon>Rhodospirillales</taxon>
        <taxon>Rhodospirillaceae</taxon>
        <taxon>Elstera</taxon>
    </lineage>
</organism>
<accession>A0A0F3IWU6</accession>
<feature type="chain" id="PRO_5002462499" description="Organic solvent tolerance-like N-terminal domain-containing protein" evidence="2">
    <location>
        <begin position="18"/>
        <end position="278"/>
    </location>
</feature>
<evidence type="ECO:0000256" key="1">
    <source>
        <dbReference type="ARBA" id="ARBA00022729"/>
    </source>
</evidence>
<dbReference type="GO" id="GO:0030288">
    <property type="term" value="C:outer membrane-bounded periplasmic space"/>
    <property type="evidence" value="ECO:0007669"/>
    <property type="project" value="TreeGrafter"/>
</dbReference>
<dbReference type="Pfam" id="PF03968">
    <property type="entry name" value="LptD_N"/>
    <property type="match status" value="2"/>
</dbReference>
<feature type="signal peptide" evidence="2">
    <location>
        <begin position="1"/>
        <end position="17"/>
    </location>
</feature>
<keyword evidence="1 2" id="KW-0732">Signal</keyword>
<dbReference type="GO" id="GO:0017089">
    <property type="term" value="F:glycolipid transfer activity"/>
    <property type="evidence" value="ECO:0007669"/>
    <property type="project" value="TreeGrafter"/>
</dbReference>
<comment type="caution">
    <text evidence="4">The sequence shown here is derived from an EMBL/GenBank/DDBJ whole genome shotgun (WGS) entry which is preliminary data.</text>
</comment>
<reference evidence="4 5" key="1">
    <citation type="submission" date="2015-03" db="EMBL/GenBank/DDBJ databases">
        <title>Draft genome sequence of Elstera litoralis.</title>
        <authorList>
            <person name="Rahalkar M.C."/>
            <person name="Dhakephalkar P.K."/>
            <person name="Pore S.D."/>
            <person name="Arora P."/>
            <person name="Kapse N.G."/>
            <person name="Pandit P.S."/>
        </authorList>
    </citation>
    <scope>NUCLEOTIDE SEQUENCE [LARGE SCALE GENOMIC DNA]</scope>
    <source>
        <strain evidence="4 5">Dia-1</strain>
    </source>
</reference>
<feature type="domain" description="Organic solvent tolerance-like N-terminal" evidence="3">
    <location>
        <begin position="39"/>
        <end position="131"/>
    </location>
</feature>
<sequence length="278" mass="29181">MLRIASLAVLLASPVLAQLPLGGGSSNGPVSIDAEKGIEWRRDEKLYIATGGARVQRGGVTLTAETLRAYYRELPDGQTQISKVEAEKDVVIVTATERVVGDKGVYDLDRQLMVLTGTGLKLTTQTQTITARDSLEYWDGRKVAVARGNAVAIEADRRVSADVLTAHLATDASGKANRISKLDGFGNLAIATSKEAASSEKGVYDMDREIATLLGTVKVTQGKNQLNGDYAEVNLKTGVSRILRGAAAGRDGAPVRGLLVPNATEAPANRAGAAGKGP</sequence>
<keyword evidence="5" id="KW-1185">Reference proteome</keyword>
<dbReference type="GO" id="GO:0015920">
    <property type="term" value="P:lipopolysaccharide transport"/>
    <property type="evidence" value="ECO:0007669"/>
    <property type="project" value="TreeGrafter"/>
</dbReference>
<protein>
    <recommendedName>
        <fullName evidence="3">Organic solvent tolerance-like N-terminal domain-containing protein</fullName>
    </recommendedName>
</protein>
<dbReference type="PANTHER" id="PTHR36504">
    <property type="entry name" value="LIPOPOLYSACCHARIDE EXPORT SYSTEM PROTEIN LPTA"/>
    <property type="match status" value="1"/>
</dbReference>
<dbReference type="InterPro" id="IPR005653">
    <property type="entry name" value="OstA-like_N"/>
</dbReference>
<evidence type="ECO:0000313" key="4">
    <source>
        <dbReference type="EMBL" id="KJV11102.1"/>
    </source>
</evidence>
<proteinExistence type="predicted"/>
<dbReference type="AlphaFoldDB" id="A0A0F3IWU6"/>
<dbReference type="GO" id="GO:0009279">
    <property type="term" value="C:cell outer membrane"/>
    <property type="evidence" value="ECO:0007669"/>
    <property type="project" value="TreeGrafter"/>
</dbReference>
<evidence type="ECO:0000259" key="3">
    <source>
        <dbReference type="Pfam" id="PF03968"/>
    </source>
</evidence>
<dbReference type="EMBL" id="LAJY01000009">
    <property type="protein sequence ID" value="KJV11102.1"/>
    <property type="molecule type" value="Genomic_DNA"/>
</dbReference>
<name>A0A0F3IWU6_9PROT</name>
<dbReference type="InterPro" id="IPR052037">
    <property type="entry name" value="LPS_export_LptA"/>
</dbReference>
<dbReference type="Gene3D" id="2.60.450.10">
    <property type="entry name" value="Lipopolysaccharide (LPS) transport protein A like domain"/>
    <property type="match status" value="1"/>
</dbReference>
<dbReference type="Proteomes" id="UP000033774">
    <property type="component" value="Unassembled WGS sequence"/>
</dbReference>
<gene>
    <name evidence="4" type="ORF">VZ95_00635</name>
</gene>
<evidence type="ECO:0000256" key="2">
    <source>
        <dbReference type="SAM" id="SignalP"/>
    </source>
</evidence>
<evidence type="ECO:0000313" key="5">
    <source>
        <dbReference type="Proteomes" id="UP000033774"/>
    </source>
</evidence>